<evidence type="ECO:0000313" key="5">
    <source>
        <dbReference type="WBParaSite" id="jg817"/>
    </source>
</evidence>
<feature type="compositionally biased region" description="Low complexity" evidence="3">
    <location>
        <begin position="607"/>
        <end position="617"/>
    </location>
</feature>
<evidence type="ECO:0000256" key="2">
    <source>
        <dbReference type="ARBA" id="ARBA00023242"/>
    </source>
</evidence>
<feature type="region of interest" description="Disordered" evidence="3">
    <location>
        <begin position="142"/>
        <end position="169"/>
    </location>
</feature>
<evidence type="ECO:0000256" key="3">
    <source>
        <dbReference type="SAM" id="MobiDB-lite"/>
    </source>
</evidence>
<proteinExistence type="predicted"/>
<reference evidence="5" key="1">
    <citation type="submission" date="2022-11" db="UniProtKB">
        <authorList>
            <consortium name="WormBaseParasite"/>
        </authorList>
    </citation>
    <scope>IDENTIFICATION</scope>
</reference>
<organism evidence="4 5">
    <name type="scientific">Ditylenchus dipsaci</name>
    <dbReference type="NCBI Taxonomy" id="166011"/>
    <lineage>
        <taxon>Eukaryota</taxon>
        <taxon>Metazoa</taxon>
        <taxon>Ecdysozoa</taxon>
        <taxon>Nematoda</taxon>
        <taxon>Chromadorea</taxon>
        <taxon>Rhabditida</taxon>
        <taxon>Tylenchina</taxon>
        <taxon>Tylenchomorpha</taxon>
        <taxon>Sphaerularioidea</taxon>
        <taxon>Anguinidae</taxon>
        <taxon>Anguininae</taxon>
        <taxon>Ditylenchus</taxon>
    </lineage>
</organism>
<keyword evidence="2" id="KW-0539">Nucleus</keyword>
<dbReference type="GO" id="GO:0032922">
    <property type="term" value="P:circadian regulation of gene expression"/>
    <property type="evidence" value="ECO:0007669"/>
    <property type="project" value="TreeGrafter"/>
</dbReference>
<dbReference type="PANTHER" id="PTHR11269">
    <property type="entry name" value="PERIOD CIRCADIAN PROTEIN"/>
    <property type="match status" value="1"/>
</dbReference>
<dbReference type="InterPro" id="IPR050760">
    <property type="entry name" value="Period_circadian_regulator"/>
</dbReference>
<dbReference type="InterPro" id="IPR001611">
    <property type="entry name" value="Leu-rich_rpt"/>
</dbReference>
<dbReference type="WBParaSite" id="jg817">
    <property type="protein sequence ID" value="jg817"/>
    <property type="gene ID" value="jg817"/>
</dbReference>
<feature type="region of interest" description="Disordered" evidence="3">
    <location>
        <begin position="427"/>
        <end position="490"/>
    </location>
</feature>
<feature type="region of interest" description="Disordered" evidence="3">
    <location>
        <begin position="595"/>
        <end position="638"/>
    </location>
</feature>
<feature type="compositionally biased region" description="Low complexity" evidence="3">
    <location>
        <begin position="533"/>
        <end position="543"/>
    </location>
</feature>
<dbReference type="GO" id="GO:0005634">
    <property type="term" value="C:nucleus"/>
    <property type="evidence" value="ECO:0007669"/>
    <property type="project" value="UniProtKB-SubCell"/>
</dbReference>
<dbReference type="GO" id="GO:0043153">
    <property type="term" value="P:entrainment of circadian clock by photoperiod"/>
    <property type="evidence" value="ECO:0007669"/>
    <property type="project" value="TreeGrafter"/>
</dbReference>
<feature type="compositionally biased region" description="Low complexity" evidence="3">
    <location>
        <begin position="427"/>
        <end position="442"/>
    </location>
</feature>
<dbReference type="GO" id="GO:0000976">
    <property type="term" value="F:transcription cis-regulatory region binding"/>
    <property type="evidence" value="ECO:0007669"/>
    <property type="project" value="TreeGrafter"/>
</dbReference>
<accession>A0A915EQ15</accession>
<dbReference type="Proteomes" id="UP000887574">
    <property type="component" value="Unplaced"/>
</dbReference>
<dbReference type="GO" id="GO:0000122">
    <property type="term" value="P:negative regulation of transcription by RNA polymerase II"/>
    <property type="evidence" value="ECO:0007669"/>
    <property type="project" value="TreeGrafter"/>
</dbReference>
<keyword evidence="4" id="KW-1185">Reference proteome</keyword>
<feature type="region of interest" description="Disordered" evidence="3">
    <location>
        <begin position="523"/>
        <end position="544"/>
    </location>
</feature>
<feature type="compositionally biased region" description="Polar residues" evidence="3">
    <location>
        <begin position="449"/>
        <end position="461"/>
    </location>
</feature>
<dbReference type="GO" id="GO:0001222">
    <property type="term" value="F:transcription corepressor binding"/>
    <property type="evidence" value="ECO:0007669"/>
    <property type="project" value="TreeGrafter"/>
</dbReference>
<dbReference type="AlphaFoldDB" id="A0A915EQ15"/>
<dbReference type="GO" id="GO:0005737">
    <property type="term" value="C:cytoplasm"/>
    <property type="evidence" value="ECO:0007669"/>
    <property type="project" value="TreeGrafter"/>
</dbReference>
<feature type="compositionally biased region" description="Polar residues" evidence="3">
    <location>
        <begin position="523"/>
        <end position="532"/>
    </location>
</feature>
<dbReference type="PANTHER" id="PTHR11269:SF16">
    <property type="entry name" value="PERIOD CIRCADIAN PROTEIN"/>
    <property type="match status" value="1"/>
</dbReference>
<protein>
    <submittedName>
        <fullName evidence="5">Period</fullName>
    </submittedName>
</protein>
<evidence type="ECO:0000256" key="1">
    <source>
        <dbReference type="ARBA" id="ARBA00004123"/>
    </source>
</evidence>
<sequence length="638" mass="69702">MVVSPSAPCLLSADNKMCVVLLLTIIANNDPIFGQSGRSGIPPLAGFTKPEFCGGVETQKGEELVVQPFSSQLTSTNNNAVVKRKRLQHYLRSIKHLVKETTGNQGQRPTMKLSTLEALDKAVQLQSATVQLHLYISLLPQQPNPRHETLPPPRLDNDSSDPISSSQSTGRRFLGSLVVSLPDGTVSQCQASPSATPQDSLAQILHPGDCLLDYLHGKGAQTLLLNAFCGHAKRRMYARLKWGCNSTIRACEFLCEFNVAENNAAVRIAHIMVFCVRSSLPTPPATNGQLALLPAIMPHVPLFLWILRQFQSSAISQSNKPTNSVIRKTCGGQVVSTPGLRLITYNGGVVRVDSEWSAFVNPWTHQIEMIVSRHVLASFNQEPDQQPQYSVQTTVEQLRQHDSFIHNLLSKPVPILGQERFRRFHANSKCSSSSHSNLPNISGDPNAILNASGSPAADSNNSPTPPLSSTPTSQDAVRKISSSSSLPEDTASAKVGADALQDISLSYNQINCLENVHRLLKSQSQNKDNSGSTEPVPVTTTETNSTAMVTKQPLISNVAQQDQQPLLTQELLHQHNQKWEEECKDSWRKRLTLKRISQNPSMDAQPSSKMMKSNSNSRARAGSMTPSLGVVHIEPKEG</sequence>
<dbReference type="PROSITE" id="PS51450">
    <property type="entry name" value="LRR"/>
    <property type="match status" value="1"/>
</dbReference>
<evidence type="ECO:0000313" key="4">
    <source>
        <dbReference type="Proteomes" id="UP000887574"/>
    </source>
</evidence>
<name>A0A915EQ15_9BILA</name>
<comment type="subcellular location">
    <subcellularLocation>
        <location evidence="1">Nucleus</location>
    </subcellularLocation>
</comment>
<feature type="compositionally biased region" description="Polar residues" evidence="3">
    <location>
        <begin position="595"/>
        <end position="606"/>
    </location>
</feature>
<dbReference type="Gene3D" id="3.30.450.20">
    <property type="entry name" value="PAS domain"/>
    <property type="match status" value="1"/>
</dbReference>